<name>A0ABY9TL50_9GAMM</name>
<dbReference type="SMART" id="SM00829">
    <property type="entry name" value="PKS_ER"/>
    <property type="match status" value="1"/>
</dbReference>
<organism evidence="3 4">
    <name type="scientific">Thalassotalea nanhaiensis</name>
    <dbReference type="NCBI Taxonomy" id="3065648"/>
    <lineage>
        <taxon>Bacteria</taxon>
        <taxon>Pseudomonadati</taxon>
        <taxon>Pseudomonadota</taxon>
        <taxon>Gammaproteobacteria</taxon>
        <taxon>Alteromonadales</taxon>
        <taxon>Colwelliaceae</taxon>
        <taxon>Thalassotalea</taxon>
    </lineage>
</organism>
<dbReference type="InterPro" id="IPR041694">
    <property type="entry name" value="ADH_N_2"/>
</dbReference>
<dbReference type="PANTHER" id="PTHR43205">
    <property type="entry name" value="PROSTAGLANDIN REDUCTASE"/>
    <property type="match status" value="1"/>
</dbReference>
<proteinExistence type="predicted"/>
<gene>
    <name evidence="3" type="ORF">RI845_18515</name>
</gene>
<protein>
    <submittedName>
        <fullName evidence="3">NADP-dependent oxidoreductase</fullName>
    </submittedName>
</protein>
<keyword evidence="1" id="KW-0560">Oxidoreductase</keyword>
<dbReference type="Gene3D" id="3.90.180.10">
    <property type="entry name" value="Medium-chain alcohol dehydrogenases, catalytic domain"/>
    <property type="match status" value="1"/>
</dbReference>
<dbReference type="InterPro" id="IPR020843">
    <property type="entry name" value="ER"/>
</dbReference>
<dbReference type="SUPFAM" id="SSF50129">
    <property type="entry name" value="GroES-like"/>
    <property type="match status" value="1"/>
</dbReference>
<dbReference type="PANTHER" id="PTHR43205:SF7">
    <property type="entry name" value="PROSTAGLANDIN REDUCTASE 1"/>
    <property type="match status" value="1"/>
</dbReference>
<evidence type="ECO:0000313" key="3">
    <source>
        <dbReference type="EMBL" id="WNC68495.1"/>
    </source>
</evidence>
<keyword evidence="4" id="KW-1185">Reference proteome</keyword>
<accession>A0ABY9TL50</accession>
<sequence>MQHQQAWIINEYAKGELTGNELSLVEVPLADLNDGEVLIKTLLLSLDPSNRLWLSEKKDYLPQLQIGDVMRGLVVGRVEESKDDNFKVGDHVFAMLGWQQYAVVPAAQLTAQNGAIKFNPNPQIPLEAYVSALGLTGWTAYVGMHQIGNIAPNSKVLVSGAAGATGLAACQIAKATGCYTVGIAGGEQKCELLCSQFNMDGAIDYRNEQDISAAMKAQFPNGIDVFFDNVGGEMLDAALENMAMNGVVVVSGSISQYQTLEEKEKVYGLKNSFMLATKRLRMEGFLILDYLEQMDTILPTMEQWLLEGKLQYRNTTVDGLENAQAALPRLFSGRNTGKLVINVAD</sequence>
<dbReference type="Proteomes" id="UP001248581">
    <property type="component" value="Chromosome"/>
</dbReference>
<dbReference type="Gene3D" id="3.40.50.720">
    <property type="entry name" value="NAD(P)-binding Rossmann-like Domain"/>
    <property type="match status" value="1"/>
</dbReference>
<dbReference type="SUPFAM" id="SSF51735">
    <property type="entry name" value="NAD(P)-binding Rossmann-fold domains"/>
    <property type="match status" value="1"/>
</dbReference>
<dbReference type="RefSeq" id="WP_348387651.1">
    <property type="nucleotide sequence ID" value="NZ_CP134146.1"/>
</dbReference>
<reference evidence="4" key="1">
    <citation type="submission" date="2023-09" db="EMBL/GenBank/DDBJ databases">
        <authorList>
            <person name="Li S."/>
            <person name="Li X."/>
            <person name="Zhang C."/>
            <person name="Zhao Z."/>
        </authorList>
    </citation>
    <scope>NUCLEOTIDE SEQUENCE [LARGE SCALE GENOMIC DNA]</scope>
    <source>
        <strain evidence="4">SQ345</strain>
    </source>
</reference>
<dbReference type="EMBL" id="CP134146">
    <property type="protein sequence ID" value="WNC68495.1"/>
    <property type="molecule type" value="Genomic_DNA"/>
</dbReference>
<evidence type="ECO:0000313" key="4">
    <source>
        <dbReference type="Proteomes" id="UP001248581"/>
    </source>
</evidence>
<evidence type="ECO:0000259" key="2">
    <source>
        <dbReference type="SMART" id="SM00829"/>
    </source>
</evidence>
<dbReference type="InterPro" id="IPR011032">
    <property type="entry name" value="GroES-like_sf"/>
</dbReference>
<dbReference type="Pfam" id="PF16884">
    <property type="entry name" value="ADH_N_2"/>
    <property type="match status" value="1"/>
</dbReference>
<feature type="domain" description="Enoyl reductase (ER)" evidence="2">
    <location>
        <begin position="19"/>
        <end position="341"/>
    </location>
</feature>
<dbReference type="CDD" id="cd05288">
    <property type="entry name" value="PGDH"/>
    <property type="match status" value="1"/>
</dbReference>
<dbReference type="Pfam" id="PF00107">
    <property type="entry name" value="ADH_zinc_N"/>
    <property type="match status" value="1"/>
</dbReference>
<evidence type="ECO:0000256" key="1">
    <source>
        <dbReference type="ARBA" id="ARBA00023002"/>
    </source>
</evidence>
<dbReference type="InterPro" id="IPR045010">
    <property type="entry name" value="MDR_fam"/>
</dbReference>
<dbReference type="InterPro" id="IPR013149">
    <property type="entry name" value="ADH-like_C"/>
</dbReference>
<dbReference type="InterPro" id="IPR036291">
    <property type="entry name" value="NAD(P)-bd_dom_sf"/>
</dbReference>